<keyword evidence="8" id="KW-0863">Zinc-finger</keyword>
<evidence type="ECO:0000256" key="6">
    <source>
        <dbReference type="ARBA" id="ARBA00022723"/>
    </source>
</evidence>
<dbReference type="PANTHER" id="PTHR15135:SF7">
    <property type="entry name" value="STAC-LIKE, ISOFORM J"/>
    <property type="match status" value="1"/>
</dbReference>
<dbReference type="PROSITE" id="PS00479">
    <property type="entry name" value="ZF_DAG_PE_1"/>
    <property type="match status" value="1"/>
</dbReference>
<dbReference type="GO" id="GO:1903078">
    <property type="term" value="P:positive regulation of protein localization to plasma membrane"/>
    <property type="evidence" value="ECO:0007669"/>
    <property type="project" value="TreeGrafter"/>
</dbReference>
<dbReference type="PRINTS" id="PR00008">
    <property type="entry name" value="DAGPEDOMAIN"/>
</dbReference>
<sequence>MYKDSGFGIQPHDFKSAAFAIPTTCDLCQNTIWGIAKQGFTCKDCGYNCHAKCEMKVPPNCTKKKYIRPAHGSRGTIYKPSKYNSVSRSSSSVASTGKVDKVSRVEVEVDENLETWTANVLYDHVADSTSELSVSSGDIITVLEPDDGSGWVMASTDGKSGLVPAAYIKYISDDFQALYDYDAQSREEISIKEGDIIEVTNRDIGSGWWEGILNGKRGQFPANYVTSLK</sequence>
<dbReference type="SMART" id="SM00326">
    <property type="entry name" value="SH3"/>
    <property type="match status" value="2"/>
</dbReference>
<dbReference type="InterPro" id="IPR001452">
    <property type="entry name" value="SH3_domain"/>
</dbReference>
<evidence type="ECO:0000256" key="3">
    <source>
        <dbReference type="ARBA" id="ARBA00022443"/>
    </source>
</evidence>
<evidence type="ECO:0000256" key="1">
    <source>
        <dbReference type="ARBA" id="ARBA00004278"/>
    </source>
</evidence>
<keyword evidence="9" id="KW-0862">Zinc</keyword>
<dbReference type="GO" id="GO:0005737">
    <property type="term" value="C:cytoplasm"/>
    <property type="evidence" value="ECO:0007669"/>
    <property type="project" value="UniProtKB-SubCell"/>
</dbReference>
<dbReference type="PROSITE" id="PS50081">
    <property type="entry name" value="ZF_DAG_PE_2"/>
    <property type="match status" value="1"/>
</dbReference>
<evidence type="ECO:0000256" key="5">
    <source>
        <dbReference type="ARBA" id="ARBA00022490"/>
    </source>
</evidence>
<gene>
    <name evidence="14" type="ORF">DEBURN_LOCUS8351</name>
</gene>
<dbReference type="FunFam" id="2.30.30.40:FF:000072">
    <property type="entry name" value="Unconventional Myosin IB"/>
    <property type="match status" value="1"/>
</dbReference>
<evidence type="ECO:0000313" key="15">
    <source>
        <dbReference type="Proteomes" id="UP000789706"/>
    </source>
</evidence>
<keyword evidence="7" id="KW-0677">Repeat</keyword>
<feature type="domain" description="SH3" evidence="12">
    <location>
        <begin position="170"/>
        <end position="229"/>
    </location>
</feature>
<keyword evidence="5" id="KW-0963">Cytoplasm</keyword>
<feature type="domain" description="Phorbol-ester/DAG-type" evidence="13">
    <location>
        <begin position="11"/>
        <end position="61"/>
    </location>
</feature>
<evidence type="ECO:0000256" key="10">
    <source>
        <dbReference type="ARBA" id="ARBA00023136"/>
    </source>
</evidence>
<dbReference type="Pfam" id="PF00130">
    <property type="entry name" value="C1_1"/>
    <property type="match status" value="1"/>
</dbReference>
<keyword evidence="15" id="KW-1185">Reference proteome</keyword>
<dbReference type="PRINTS" id="PR00452">
    <property type="entry name" value="SH3DOMAIN"/>
</dbReference>
<dbReference type="InterPro" id="IPR020454">
    <property type="entry name" value="DAG/PE-bd"/>
</dbReference>
<dbReference type="PROSITE" id="PS50002">
    <property type="entry name" value="SH3"/>
    <property type="match status" value="1"/>
</dbReference>
<dbReference type="InterPro" id="IPR046349">
    <property type="entry name" value="C1-like_sf"/>
</dbReference>
<evidence type="ECO:0000256" key="11">
    <source>
        <dbReference type="PROSITE-ProRule" id="PRU00192"/>
    </source>
</evidence>
<dbReference type="CDD" id="cd20824">
    <property type="entry name" value="C1_SpBZZ1-like"/>
    <property type="match status" value="1"/>
</dbReference>
<reference evidence="14" key="1">
    <citation type="submission" date="2021-06" db="EMBL/GenBank/DDBJ databases">
        <authorList>
            <person name="Kallberg Y."/>
            <person name="Tangrot J."/>
            <person name="Rosling A."/>
        </authorList>
    </citation>
    <scope>NUCLEOTIDE SEQUENCE</scope>
    <source>
        <strain evidence="14">AZ414A</strain>
    </source>
</reference>
<dbReference type="OrthoDB" id="8783038at2759"/>
<dbReference type="Proteomes" id="UP000789706">
    <property type="component" value="Unassembled WGS sequence"/>
</dbReference>
<dbReference type="SUPFAM" id="SSF50044">
    <property type="entry name" value="SH3-domain"/>
    <property type="match status" value="2"/>
</dbReference>
<evidence type="ECO:0000256" key="7">
    <source>
        <dbReference type="ARBA" id="ARBA00022737"/>
    </source>
</evidence>
<dbReference type="PANTHER" id="PTHR15135">
    <property type="entry name" value="STAC"/>
    <property type="match status" value="1"/>
</dbReference>
<evidence type="ECO:0000259" key="12">
    <source>
        <dbReference type="PROSITE" id="PS50002"/>
    </source>
</evidence>
<keyword evidence="4" id="KW-1003">Cell membrane</keyword>
<proteinExistence type="predicted"/>
<evidence type="ECO:0000256" key="8">
    <source>
        <dbReference type="ARBA" id="ARBA00022771"/>
    </source>
</evidence>
<comment type="subcellular location">
    <subcellularLocation>
        <location evidence="1">Cell membrane</location>
        <location evidence="1">Sarcolemma</location>
        <topology evidence="1">Peripheral membrane protein</topology>
        <orientation evidence="1">Cytoplasmic side</orientation>
    </subcellularLocation>
    <subcellularLocation>
        <location evidence="2">Cytoplasm</location>
    </subcellularLocation>
</comment>
<dbReference type="SMART" id="SM00109">
    <property type="entry name" value="C1"/>
    <property type="match status" value="1"/>
</dbReference>
<keyword evidence="6" id="KW-0479">Metal-binding</keyword>
<evidence type="ECO:0000313" key="14">
    <source>
        <dbReference type="EMBL" id="CAG8576490.1"/>
    </source>
</evidence>
<dbReference type="Gene3D" id="3.30.60.20">
    <property type="match status" value="1"/>
</dbReference>
<accession>A0A9N9BU49</accession>
<dbReference type="GO" id="GO:0008270">
    <property type="term" value="F:zinc ion binding"/>
    <property type="evidence" value="ECO:0007669"/>
    <property type="project" value="UniProtKB-KW"/>
</dbReference>
<protein>
    <submittedName>
        <fullName evidence="14">4893_t:CDS:1</fullName>
    </submittedName>
</protein>
<evidence type="ECO:0000256" key="4">
    <source>
        <dbReference type="ARBA" id="ARBA00022475"/>
    </source>
</evidence>
<dbReference type="InterPro" id="IPR039688">
    <property type="entry name" value="STAC1/2/3"/>
</dbReference>
<keyword evidence="10" id="KW-0472">Membrane</keyword>
<dbReference type="PRINTS" id="PR01887">
    <property type="entry name" value="SPECTRNALPHA"/>
</dbReference>
<name>A0A9N9BU49_9GLOM</name>
<evidence type="ECO:0000256" key="9">
    <source>
        <dbReference type="ARBA" id="ARBA00022833"/>
    </source>
</evidence>
<dbReference type="EMBL" id="CAJVPK010001210">
    <property type="protein sequence ID" value="CAG8576490.1"/>
    <property type="molecule type" value="Genomic_DNA"/>
</dbReference>
<dbReference type="SUPFAM" id="SSF57889">
    <property type="entry name" value="Cysteine-rich domain"/>
    <property type="match status" value="1"/>
</dbReference>
<organism evidence="14 15">
    <name type="scientific">Diversispora eburnea</name>
    <dbReference type="NCBI Taxonomy" id="1213867"/>
    <lineage>
        <taxon>Eukaryota</taxon>
        <taxon>Fungi</taxon>
        <taxon>Fungi incertae sedis</taxon>
        <taxon>Mucoromycota</taxon>
        <taxon>Glomeromycotina</taxon>
        <taxon>Glomeromycetes</taxon>
        <taxon>Diversisporales</taxon>
        <taxon>Diversisporaceae</taxon>
        <taxon>Diversispora</taxon>
    </lineage>
</organism>
<evidence type="ECO:0000259" key="13">
    <source>
        <dbReference type="PROSITE" id="PS50081"/>
    </source>
</evidence>
<dbReference type="InterPro" id="IPR002219">
    <property type="entry name" value="PKC_DAG/PE"/>
</dbReference>
<dbReference type="AlphaFoldDB" id="A0A9N9BU49"/>
<evidence type="ECO:0000256" key="2">
    <source>
        <dbReference type="ARBA" id="ARBA00004496"/>
    </source>
</evidence>
<dbReference type="Pfam" id="PF14604">
    <property type="entry name" value="SH3_9"/>
    <property type="match status" value="2"/>
</dbReference>
<dbReference type="InterPro" id="IPR036028">
    <property type="entry name" value="SH3-like_dom_sf"/>
</dbReference>
<keyword evidence="3 11" id="KW-0728">SH3 domain</keyword>
<comment type="caution">
    <text evidence="14">The sequence shown here is derived from an EMBL/GenBank/DDBJ whole genome shotgun (WGS) entry which is preliminary data.</text>
</comment>
<dbReference type="Gene3D" id="2.30.30.40">
    <property type="entry name" value="SH3 Domains"/>
    <property type="match status" value="2"/>
</dbReference>